<name>A0A2S1YNM6_9FLAO</name>
<reference evidence="1 2" key="1">
    <citation type="submission" date="2018-05" db="EMBL/GenBank/DDBJ databases">
        <title>Genome sequencing of Flavobacterium sp. HYN0056.</title>
        <authorList>
            <person name="Yi H."/>
            <person name="Baek C."/>
        </authorList>
    </citation>
    <scope>NUCLEOTIDE SEQUENCE [LARGE SCALE GENOMIC DNA]</scope>
    <source>
        <strain evidence="1 2">HYN0056</strain>
    </source>
</reference>
<sequence>MSKKAQFVVIILDTATDMEAKAKKFYSDLFLSKIIGEQYVSEYLSIPELFKVQNDFNIEVLRIHENEIPSSFLQLNSNRIFNEKIEASKPICIEHIVHFSAEEIQLLFNRVEEIARQRKHDFIWVKIFESDLILRENLIEMGYSAFNYSGTVAENLPAKQLFLKKEIN</sequence>
<dbReference type="AlphaFoldDB" id="A0A2S1YNM6"/>
<dbReference type="EMBL" id="CP029255">
    <property type="protein sequence ID" value="AWK05685.1"/>
    <property type="molecule type" value="Genomic_DNA"/>
</dbReference>
<dbReference type="RefSeq" id="WP_109193120.1">
    <property type="nucleotide sequence ID" value="NZ_CP029255.1"/>
</dbReference>
<evidence type="ECO:0000313" key="1">
    <source>
        <dbReference type="EMBL" id="AWK05685.1"/>
    </source>
</evidence>
<keyword evidence="2" id="KW-1185">Reference proteome</keyword>
<gene>
    <name evidence="1" type="ORF">HYN56_16135</name>
</gene>
<dbReference type="KEGG" id="fcr:HYN56_16135"/>
<proteinExistence type="predicted"/>
<organism evidence="1 2">
    <name type="scientific">Flavobacterium crocinum</name>
    <dbReference type="NCBI Taxonomy" id="2183896"/>
    <lineage>
        <taxon>Bacteria</taxon>
        <taxon>Pseudomonadati</taxon>
        <taxon>Bacteroidota</taxon>
        <taxon>Flavobacteriia</taxon>
        <taxon>Flavobacteriales</taxon>
        <taxon>Flavobacteriaceae</taxon>
        <taxon>Flavobacterium</taxon>
    </lineage>
</organism>
<evidence type="ECO:0000313" key="2">
    <source>
        <dbReference type="Proteomes" id="UP000245250"/>
    </source>
</evidence>
<dbReference type="OrthoDB" id="1348966at2"/>
<accession>A0A2S1YNM6</accession>
<protein>
    <submittedName>
        <fullName evidence="1">Uncharacterized protein</fullName>
    </submittedName>
</protein>
<dbReference type="Proteomes" id="UP000245250">
    <property type="component" value="Chromosome"/>
</dbReference>